<sequence>MKWFYLGPEGTHSHEAAAQLQAVCGMAGELVPCSSIPAAVEQVFRDEAVDTFACVPIENSIQGAVTQTWDVLMKSMVETKSKPEAPKMLIALTLPIHHYAIYRDGTEFSRVKHVYSHQQALAQCQNHIAQLCPNAALVAVNSTAEAARMVSEHDHADAVAIGSRRAADRYGLSYIPEPAEDKAGNVTRFALVGKRAIVVGGKSGLQENEFVASLCLRGVGHQPGGLVGALQPFADFGMNLARVESRPVGDQLGNYVFYVDVSLQPDHVRAEQLLVEVIAQLTSQGIDVVVLGAYPVCHGA</sequence>
<evidence type="ECO:0000256" key="7">
    <source>
        <dbReference type="ARBA" id="ARBA00023239"/>
    </source>
</evidence>
<dbReference type="PROSITE" id="PS51171">
    <property type="entry name" value="PREPHENATE_DEHYDR_3"/>
    <property type="match status" value="1"/>
</dbReference>
<evidence type="ECO:0000256" key="3">
    <source>
        <dbReference type="ARBA" id="ARBA00021872"/>
    </source>
</evidence>
<name>A0ABY6YXU1_9BACL</name>
<evidence type="ECO:0000256" key="1">
    <source>
        <dbReference type="ARBA" id="ARBA00004741"/>
    </source>
</evidence>
<dbReference type="CDD" id="cd13532">
    <property type="entry name" value="PBP2_PDT_like"/>
    <property type="match status" value="1"/>
</dbReference>
<comment type="catalytic activity">
    <reaction evidence="8">
        <text>prephenate + H(+) = 3-phenylpyruvate + CO2 + H2O</text>
        <dbReference type="Rhea" id="RHEA:21648"/>
        <dbReference type="ChEBI" id="CHEBI:15377"/>
        <dbReference type="ChEBI" id="CHEBI:15378"/>
        <dbReference type="ChEBI" id="CHEBI:16526"/>
        <dbReference type="ChEBI" id="CHEBI:18005"/>
        <dbReference type="ChEBI" id="CHEBI:29934"/>
        <dbReference type="EC" id="4.2.1.51"/>
    </reaction>
</comment>
<keyword evidence="4" id="KW-0028">Amino-acid biosynthesis</keyword>
<comment type="pathway">
    <text evidence="1">Amino-acid biosynthesis; L-phenylalanine biosynthesis; phenylpyruvate from prephenate: step 1/1.</text>
</comment>
<dbReference type="Gene3D" id="3.40.190.10">
    <property type="entry name" value="Periplasmic binding protein-like II"/>
    <property type="match status" value="2"/>
</dbReference>
<feature type="domain" description="Prephenate dehydratase" evidence="9">
    <location>
        <begin position="2"/>
        <end position="194"/>
    </location>
</feature>
<dbReference type="Proteomes" id="UP001164803">
    <property type="component" value="Chromosome"/>
</dbReference>
<evidence type="ECO:0000259" key="10">
    <source>
        <dbReference type="PROSITE" id="PS51671"/>
    </source>
</evidence>
<dbReference type="CDD" id="cd04905">
    <property type="entry name" value="ACT_CM-PDT"/>
    <property type="match status" value="1"/>
</dbReference>
<evidence type="ECO:0000313" key="11">
    <source>
        <dbReference type="EMBL" id="WAH35372.1"/>
    </source>
</evidence>
<dbReference type="InterPro" id="IPR001086">
    <property type="entry name" value="Preph_deHydtase"/>
</dbReference>
<dbReference type="NCBIfam" id="NF008865">
    <property type="entry name" value="PRK11898.1"/>
    <property type="match status" value="1"/>
</dbReference>
<evidence type="ECO:0000313" key="12">
    <source>
        <dbReference type="Proteomes" id="UP001164803"/>
    </source>
</evidence>
<keyword evidence="5" id="KW-0057">Aromatic amino acid biosynthesis</keyword>
<dbReference type="RefSeq" id="WP_268042546.1">
    <property type="nucleotide sequence ID" value="NZ_CP104064.1"/>
</dbReference>
<dbReference type="PIRSF" id="PIRSF001500">
    <property type="entry name" value="Chor_mut_pdt_Ppr"/>
    <property type="match status" value="1"/>
</dbReference>
<dbReference type="GO" id="GO:0004664">
    <property type="term" value="F:prephenate dehydratase activity"/>
    <property type="evidence" value="ECO:0007669"/>
    <property type="project" value="UniProtKB-EC"/>
</dbReference>
<keyword evidence="6" id="KW-0584">Phenylalanine biosynthesis</keyword>
<dbReference type="EMBL" id="CP104064">
    <property type="protein sequence ID" value="WAH35372.1"/>
    <property type="molecule type" value="Genomic_DNA"/>
</dbReference>
<feature type="domain" description="ACT" evidence="10">
    <location>
        <begin position="214"/>
        <end position="295"/>
    </location>
</feature>
<gene>
    <name evidence="11" type="primary">pheA</name>
    <name evidence="11" type="ORF">NZD86_13805</name>
</gene>
<dbReference type="InterPro" id="IPR045865">
    <property type="entry name" value="ACT-like_dom_sf"/>
</dbReference>
<dbReference type="InterPro" id="IPR008242">
    <property type="entry name" value="Chor_mutase/pphenate_deHydtase"/>
</dbReference>
<keyword evidence="7 11" id="KW-0456">Lyase</keyword>
<evidence type="ECO:0000256" key="5">
    <source>
        <dbReference type="ARBA" id="ARBA00023141"/>
    </source>
</evidence>
<evidence type="ECO:0000256" key="2">
    <source>
        <dbReference type="ARBA" id="ARBA00013147"/>
    </source>
</evidence>
<dbReference type="Gene3D" id="3.30.70.260">
    <property type="match status" value="1"/>
</dbReference>
<dbReference type="SUPFAM" id="SSF55021">
    <property type="entry name" value="ACT-like"/>
    <property type="match status" value="1"/>
</dbReference>
<proteinExistence type="predicted"/>
<dbReference type="EC" id="4.2.1.51" evidence="2"/>
<organism evidence="11 12">
    <name type="scientific">Alicyclobacillus dauci</name>
    <dbReference type="NCBI Taxonomy" id="1475485"/>
    <lineage>
        <taxon>Bacteria</taxon>
        <taxon>Bacillati</taxon>
        <taxon>Bacillota</taxon>
        <taxon>Bacilli</taxon>
        <taxon>Bacillales</taxon>
        <taxon>Alicyclobacillaceae</taxon>
        <taxon>Alicyclobacillus</taxon>
    </lineage>
</organism>
<evidence type="ECO:0000256" key="6">
    <source>
        <dbReference type="ARBA" id="ARBA00023222"/>
    </source>
</evidence>
<dbReference type="SUPFAM" id="SSF53850">
    <property type="entry name" value="Periplasmic binding protein-like II"/>
    <property type="match status" value="1"/>
</dbReference>
<dbReference type="InterPro" id="IPR002912">
    <property type="entry name" value="ACT_dom"/>
</dbReference>
<accession>A0ABY6YXU1</accession>
<evidence type="ECO:0000259" key="9">
    <source>
        <dbReference type="PROSITE" id="PS51171"/>
    </source>
</evidence>
<dbReference type="PANTHER" id="PTHR21022">
    <property type="entry name" value="PREPHENATE DEHYDRATASE P PROTEIN"/>
    <property type="match status" value="1"/>
</dbReference>
<dbReference type="PROSITE" id="PS51671">
    <property type="entry name" value="ACT"/>
    <property type="match status" value="1"/>
</dbReference>
<dbReference type="PANTHER" id="PTHR21022:SF19">
    <property type="entry name" value="PREPHENATE DEHYDRATASE-RELATED"/>
    <property type="match status" value="1"/>
</dbReference>
<protein>
    <recommendedName>
        <fullName evidence="3">Prephenate dehydratase</fullName>
        <ecNumber evidence="2">4.2.1.51</ecNumber>
    </recommendedName>
</protein>
<keyword evidence="12" id="KW-1185">Reference proteome</keyword>
<dbReference type="Pfam" id="PF00800">
    <property type="entry name" value="PDT"/>
    <property type="match status" value="1"/>
</dbReference>
<evidence type="ECO:0000256" key="4">
    <source>
        <dbReference type="ARBA" id="ARBA00022605"/>
    </source>
</evidence>
<evidence type="ECO:0000256" key="8">
    <source>
        <dbReference type="ARBA" id="ARBA00047848"/>
    </source>
</evidence>
<reference evidence="11" key="1">
    <citation type="submission" date="2022-08" db="EMBL/GenBank/DDBJ databases">
        <title>Alicyclobacillus dauci DSM2870, complete genome.</title>
        <authorList>
            <person name="Wang Q."/>
            <person name="Cai R."/>
            <person name="Wang Z."/>
        </authorList>
    </citation>
    <scope>NUCLEOTIDE SEQUENCE</scope>
    <source>
        <strain evidence="11">DSM 28700</strain>
    </source>
</reference>